<feature type="domain" description="Archaeal Nre C-terminal" evidence="1">
    <location>
        <begin position="47"/>
        <end position="114"/>
    </location>
</feature>
<dbReference type="InterPro" id="IPR033167">
    <property type="entry name" value="Nre"/>
</dbReference>
<name>A0A0F8X828_9ZZZZ</name>
<protein>
    <recommendedName>
        <fullName evidence="1">Archaeal Nre C-terminal domain-containing protein</fullName>
    </recommendedName>
</protein>
<sequence>MKEQLISFETAKLASEKGFFKKPSEHGRVIGAWYNEKGQIGFGSDFEDARGIDHPPAIAGAYFAGKLGVAEYLSKNKIQAAALVLREIRPEYAIPVGVWQVREGIRSAMNQQPFITS</sequence>
<feature type="non-terminal residue" evidence="2">
    <location>
        <position position="117"/>
    </location>
</feature>
<dbReference type="AlphaFoldDB" id="A0A0F8X828"/>
<gene>
    <name evidence="2" type="ORF">LCGC14_2978900</name>
</gene>
<dbReference type="EMBL" id="LAZR01060785">
    <property type="protein sequence ID" value="KKK64963.1"/>
    <property type="molecule type" value="Genomic_DNA"/>
</dbReference>
<dbReference type="GO" id="GO:0006281">
    <property type="term" value="P:DNA repair"/>
    <property type="evidence" value="ECO:0007669"/>
    <property type="project" value="InterPro"/>
</dbReference>
<dbReference type="PANTHER" id="PTHR38136">
    <property type="entry name" value="DNA REPAIR PROTEIN"/>
    <property type="match status" value="1"/>
</dbReference>
<dbReference type="PANTHER" id="PTHR38136:SF2">
    <property type="entry name" value="DNA REPAIR PROTEIN"/>
    <property type="match status" value="1"/>
</dbReference>
<proteinExistence type="predicted"/>
<reference evidence="2" key="1">
    <citation type="journal article" date="2015" name="Nature">
        <title>Complex archaea that bridge the gap between prokaryotes and eukaryotes.</title>
        <authorList>
            <person name="Spang A."/>
            <person name="Saw J.H."/>
            <person name="Jorgensen S.L."/>
            <person name="Zaremba-Niedzwiedzka K."/>
            <person name="Martijn J."/>
            <person name="Lind A.E."/>
            <person name="van Eijk R."/>
            <person name="Schleper C."/>
            <person name="Guy L."/>
            <person name="Ettema T.J."/>
        </authorList>
    </citation>
    <scope>NUCLEOTIDE SEQUENCE</scope>
</reference>
<evidence type="ECO:0000259" key="1">
    <source>
        <dbReference type="Pfam" id="PF04895"/>
    </source>
</evidence>
<comment type="caution">
    <text evidence="2">The sequence shown here is derived from an EMBL/GenBank/DDBJ whole genome shotgun (WGS) entry which is preliminary data.</text>
</comment>
<dbReference type="Pfam" id="PF04895">
    <property type="entry name" value="Nre_C"/>
    <property type="match status" value="1"/>
</dbReference>
<evidence type="ECO:0000313" key="2">
    <source>
        <dbReference type="EMBL" id="KKK64963.1"/>
    </source>
</evidence>
<organism evidence="2">
    <name type="scientific">marine sediment metagenome</name>
    <dbReference type="NCBI Taxonomy" id="412755"/>
    <lineage>
        <taxon>unclassified sequences</taxon>
        <taxon>metagenomes</taxon>
        <taxon>ecological metagenomes</taxon>
    </lineage>
</organism>
<accession>A0A0F8X828</accession>
<dbReference type="InterPro" id="IPR006979">
    <property type="entry name" value="Nre_C"/>
</dbReference>